<dbReference type="Gene3D" id="3.40.1190.20">
    <property type="match status" value="1"/>
</dbReference>
<organism evidence="8">
    <name type="scientific">Aureimonas frigidaquae</name>
    <dbReference type="NCBI Taxonomy" id="424757"/>
    <lineage>
        <taxon>Bacteria</taxon>
        <taxon>Pseudomonadati</taxon>
        <taxon>Pseudomonadota</taxon>
        <taxon>Alphaproteobacteria</taxon>
        <taxon>Hyphomicrobiales</taxon>
        <taxon>Aurantimonadaceae</taxon>
        <taxon>Aureimonas</taxon>
    </lineage>
</organism>
<evidence type="ECO:0000313" key="8">
    <source>
        <dbReference type="EMBL" id="BAT27575.1"/>
    </source>
</evidence>
<dbReference type="EMBL" id="LC066375">
    <property type="protein sequence ID" value="BAT27575.1"/>
    <property type="molecule type" value="Genomic_DNA"/>
</dbReference>
<keyword evidence="4" id="KW-0547">Nucleotide-binding</keyword>
<dbReference type="NCBIfam" id="TIGR00097">
    <property type="entry name" value="HMP-P_kinase"/>
    <property type="match status" value="1"/>
</dbReference>
<dbReference type="PANTHER" id="PTHR20858">
    <property type="entry name" value="PHOSPHOMETHYLPYRIMIDINE KINASE"/>
    <property type="match status" value="1"/>
</dbReference>
<proteinExistence type="predicted"/>
<name>A0A0P0Z0V5_9HYPH</name>
<dbReference type="RefSeq" id="WP_062226628.1">
    <property type="nucleotide sequence ID" value="NZ_BBWR01000003.1"/>
</dbReference>
<dbReference type="PANTHER" id="PTHR20858:SF17">
    <property type="entry name" value="HYDROXYMETHYLPYRIMIDINE_PHOSPHOMETHYLPYRIMIDINE KINASE THI20-RELATED"/>
    <property type="match status" value="1"/>
</dbReference>
<dbReference type="InterPro" id="IPR013749">
    <property type="entry name" value="PM/HMP-P_kinase-1"/>
</dbReference>
<dbReference type="GO" id="GO:0008972">
    <property type="term" value="F:phosphomethylpyrimidine kinase activity"/>
    <property type="evidence" value="ECO:0007669"/>
    <property type="project" value="InterPro"/>
</dbReference>
<protein>
    <recommendedName>
        <fullName evidence="2">hydroxymethylpyrimidine kinase</fullName>
        <ecNumber evidence="2">2.7.1.49</ecNumber>
    </recommendedName>
</protein>
<keyword evidence="5 8" id="KW-0418">Kinase</keyword>
<sequence length="275" mass="27904">MTFTALTIAGSDSGGGAGIQADLKTFSALGVYGASALTAVTAQNTCGVTAVETLSPSIVAAQIDAVLSDIAIDAIKIGMVSSAPVIDAVADRLLAHRRRVVLDPVMIATSGDRLLEDGAVASLMRRLLPLAQIVTPNLPEAALLSGRPIAGDDASLAAQAQVMLDAGAGAVLIKDGHGRGPTCRDVLFRRGAAPQVFSAPRLVTRQDHGTGCTLSAAIAAGLARGLALEDAVAGAKAYLHAALAAAEGMGIGKGRGPVHHFWRVWQDAPTDHITA</sequence>
<evidence type="ECO:0000259" key="7">
    <source>
        <dbReference type="Pfam" id="PF08543"/>
    </source>
</evidence>
<dbReference type="UniPathway" id="UPA00060">
    <property type="reaction ID" value="UER00138"/>
</dbReference>
<comment type="pathway">
    <text evidence="1">Cofactor biosynthesis; thiamine diphosphate biosynthesis.</text>
</comment>
<reference evidence="8" key="1">
    <citation type="journal article" date="2015" name="Proc. Natl. Acad. Sci. U.S.A.">
        <title>Bacterial clade with the ribosomal RNA operon on a small plasmid rather than the chromosome.</title>
        <authorList>
            <person name="Anda M."/>
            <person name="Ohtsubo Y."/>
            <person name="Okubo T."/>
            <person name="Sugawara M."/>
            <person name="Nagata Y."/>
            <person name="Tsuda M."/>
            <person name="Minamisawa K."/>
            <person name="Mitsui H."/>
        </authorList>
    </citation>
    <scope>NUCLEOTIDE SEQUENCE</scope>
    <source>
        <strain evidence="8">JCM 14755</strain>
    </source>
</reference>
<dbReference type="SUPFAM" id="SSF53613">
    <property type="entry name" value="Ribokinase-like"/>
    <property type="match status" value="1"/>
</dbReference>
<evidence type="ECO:0000256" key="6">
    <source>
        <dbReference type="ARBA" id="ARBA00022840"/>
    </source>
</evidence>
<keyword evidence="6" id="KW-0067">ATP-binding</keyword>
<evidence type="ECO:0000256" key="5">
    <source>
        <dbReference type="ARBA" id="ARBA00022777"/>
    </source>
</evidence>
<dbReference type="FunFam" id="3.40.1190.20:FF:000003">
    <property type="entry name" value="Phosphomethylpyrimidine kinase ThiD"/>
    <property type="match status" value="1"/>
</dbReference>
<dbReference type="CDD" id="cd01169">
    <property type="entry name" value="HMPP_kinase"/>
    <property type="match status" value="1"/>
</dbReference>
<keyword evidence="3" id="KW-0808">Transferase</keyword>
<dbReference type="GO" id="GO:0005524">
    <property type="term" value="F:ATP binding"/>
    <property type="evidence" value="ECO:0007669"/>
    <property type="project" value="UniProtKB-KW"/>
</dbReference>
<dbReference type="EC" id="2.7.1.49" evidence="2"/>
<dbReference type="GO" id="GO:0009229">
    <property type="term" value="P:thiamine diphosphate biosynthetic process"/>
    <property type="evidence" value="ECO:0007669"/>
    <property type="project" value="UniProtKB-UniPathway"/>
</dbReference>
<dbReference type="GO" id="GO:0009228">
    <property type="term" value="P:thiamine biosynthetic process"/>
    <property type="evidence" value="ECO:0007669"/>
    <property type="project" value="InterPro"/>
</dbReference>
<dbReference type="Pfam" id="PF08543">
    <property type="entry name" value="Phos_pyr_kin"/>
    <property type="match status" value="1"/>
</dbReference>
<evidence type="ECO:0000256" key="2">
    <source>
        <dbReference type="ARBA" id="ARBA00012135"/>
    </source>
</evidence>
<dbReference type="GO" id="GO:0008902">
    <property type="term" value="F:hydroxymethylpyrimidine kinase activity"/>
    <property type="evidence" value="ECO:0007669"/>
    <property type="project" value="UniProtKB-EC"/>
</dbReference>
<feature type="domain" description="Pyridoxamine kinase/Phosphomethylpyrimidine kinase" evidence="7">
    <location>
        <begin position="12"/>
        <end position="259"/>
    </location>
</feature>
<dbReference type="InterPro" id="IPR004399">
    <property type="entry name" value="HMP/HMP-P_kinase_dom"/>
</dbReference>
<accession>A0A0P0Z0V5</accession>
<dbReference type="AlphaFoldDB" id="A0A0P0Z0V5"/>
<evidence type="ECO:0000256" key="3">
    <source>
        <dbReference type="ARBA" id="ARBA00022679"/>
    </source>
</evidence>
<dbReference type="OrthoDB" id="9810880at2"/>
<dbReference type="InterPro" id="IPR029056">
    <property type="entry name" value="Ribokinase-like"/>
</dbReference>
<evidence type="ECO:0000256" key="1">
    <source>
        <dbReference type="ARBA" id="ARBA00004948"/>
    </source>
</evidence>
<dbReference type="GO" id="GO:0005829">
    <property type="term" value="C:cytosol"/>
    <property type="evidence" value="ECO:0007669"/>
    <property type="project" value="TreeGrafter"/>
</dbReference>
<evidence type="ECO:0000256" key="4">
    <source>
        <dbReference type="ARBA" id="ARBA00022741"/>
    </source>
</evidence>